<comment type="caution">
    <text evidence="1">The sequence shown here is derived from an EMBL/GenBank/DDBJ whole genome shotgun (WGS) entry which is preliminary data.</text>
</comment>
<dbReference type="STRING" id="1211777.BN77_2525"/>
<dbReference type="eggNOG" id="ENOG50330QS">
    <property type="taxonomic scope" value="Bacteria"/>
</dbReference>
<evidence type="ECO:0000313" key="1">
    <source>
        <dbReference type="EMBL" id="CCM75373.1"/>
    </source>
</evidence>
<dbReference type="EMBL" id="CANI01000014">
    <property type="protein sequence ID" value="CCM75373.1"/>
    <property type="molecule type" value="Genomic_DNA"/>
</dbReference>
<dbReference type="Proteomes" id="UP000009319">
    <property type="component" value="Unassembled WGS sequence"/>
</dbReference>
<dbReference type="PROSITE" id="PS51318">
    <property type="entry name" value="TAT"/>
    <property type="match status" value="1"/>
</dbReference>
<evidence type="ECO:0000313" key="2">
    <source>
        <dbReference type="Proteomes" id="UP000009319"/>
    </source>
</evidence>
<accession>K0PN32</accession>
<gene>
    <name evidence="1" type="ORF">BN77_2525</name>
</gene>
<proteinExistence type="predicted"/>
<dbReference type="HOGENOM" id="CLU_112037_0_0_5"/>
<name>K0PN32_9HYPH</name>
<organism evidence="1 2">
    <name type="scientific">Rhizobium mesoamericanum STM3625</name>
    <dbReference type="NCBI Taxonomy" id="1211777"/>
    <lineage>
        <taxon>Bacteria</taxon>
        <taxon>Pseudomonadati</taxon>
        <taxon>Pseudomonadota</taxon>
        <taxon>Alphaproteobacteria</taxon>
        <taxon>Hyphomicrobiales</taxon>
        <taxon>Rhizobiaceae</taxon>
        <taxon>Rhizobium/Agrobacterium group</taxon>
        <taxon>Rhizobium</taxon>
    </lineage>
</organism>
<reference evidence="1 2" key="1">
    <citation type="journal article" date="2013" name="Genome Announc.">
        <title>Draft Genome Sequence of Rhizobium mesoamericanum STM3625, a Nitrogen-Fixing Symbiont of Mimosa pudica Isolated in French Guiana (South America).</title>
        <authorList>
            <person name="Moulin L."/>
            <person name="Mornico D."/>
            <person name="Melkonian R."/>
            <person name="Klonowska A."/>
        </authorList>
    </citation>
    <scope>NUCLEOTIDE SEQUENCE [LARGE SCALE GENOMIC DNA]</scope>
    <source>
        <strain evidence="1 2">STM3625</strain>
    </source>
</reference>
<protein>
    <submittedName>
        <fullName evidence="1">Uncharacterized protein</fullName>
    </submittedName>
</protein>
<dbReference type="AlphaFoldDB" id="K0PN32"/>
<keyword evidence="2" id="KW-1185">Reference proteome</keyword>
<dbReference type="InterPro" id="IPR006311">
    <property type="entry name" value="TAT_signal"/>
</dbReference>
<sequence>MSQASATAVLQQLGNNEGAAVMQNNRFSERTNFLRRGVLSAGAVAVVAGLASQPGLPGTAHAEGKKPKPMLMFVQLSEGFKHDEAAKTIRLVNVDPNTLYFADRPERIAGHIKMDLYLKEWTSKAGKDNFKNDPPNATLSVYEPGQDNTTAAVIEITDPKVEGHDLVYGYRLIEGKLPTLGEQTALFIDWIGVGGGVGFGYHGVGVGFRGPGLR</sequence>